<evidence type="ECO:0000313" key="2">
    <source>
        <dbReference type="EMBL" id="NEY73799.1"/>
    </source>
</evidence>
<dbReference type="InterPro" id="IPR036259">
    <property type="entry name" value="MFS_trans_sf"/>
</dbReference>
<reference evidence="2 3" key="1">
    <citation type="submission" date="2020-02" db="EMBL/GenBank/DDBJ databases">
        <title>Bacillus aquiflavi sp. nov., isolated from yellow water of strong flavor Chinese baijiu in Yibin region of China.</title>
        <authorList>
            <person name="Xie J."/>
        </authorList>
    </citation>
    <scope>NUCLEOTIDE SEQUENCE [LARGE SCALE GENOMIC DNA]</scope>
    <source>
        <strain evidence="2 3">SA4</strain>
    </source>
</reference>
<accession>A0A6M0QDD6</accession>
<proteinExistence type="predicted"/>
<keyword evidence="1" id="KW-1133">Transmembrane helix</keyword>
<dbReference type="RefSeq" id="WP_163181657.1">
    <property type="nucleotide sequence ID" value="NZ_JAAIWM010000009.1"/>
</dbReference>
<sequence length="207" mass="24030">MRTFLNFFLRSSLASGSIVIFWLISFFGFSQPFLLSSGLALGGGAVVYFGVKGITTQRYLRQNRLTRKEYAYIKSNLEQAGIKIKRLRKSLLTIRTVSSIKQNIEILRVVSKIYSITKNEPRRFYLVEPFYYSHLDSLLEISEKYAFLANQPRKNHELTESLRDTQQTMTNLAKVIDQDLYDILEKDISHLKFELDVAKLSIDKNKK</sequence>
<feature type="transmembrane region" description="Helical" evidence="1">
    <location>
        <begin position="7"/>
        <end position="27"/>
    </location>
</feature>
<protein>
    <submittedName>
        <fullName evidence="2">Protein xpaC</fullName>
    </submittedName>
</protein>
<keyword evidence="1" id="KW-0812">Transmembrane</keyword>
<evidence type="ECO:0000313" key="3">
    <source>
        <dbReference type="Proteomes" id="UP000481043"/>
    </source>
</evidence>
<dbReference type="AlphaFoldDB" id="A0A6M0QDD6"/>
<dbReference type="Proteomes" id="UP000481043">
    <property type="component" value="Unassembled WGS sequence"/>
</dbReference>
<name>A0A6M0QDD6_9BACI</name>
<gene>
    <name evidence="2" type="ORF">G4D63_18955</name>
</gene>
<organism evidence="2 3">
    <name type="scientific">Bacillus mesophilus</name>
    <dbReference type="NCBI Taxonomy" id="1808955"/>
    <lineage>
        <taxon>Bacteria</taxon>
        <taxon>Bacillati</taxon>
        <taxon>Bacillota</taxon>
        <taxon>Bacilli</taxon>
        <taxon>Bacillales</taxon>
        <taxon>Bacillaceae</taxon>
        <taxon>Bacillus</taxon>
    </lineage>
</organism>
<keyword evidence="3" id="KW-1185">Reference proteome</keyword>
<evidence type="ECO:0000256" key="1">
    <source>
        <dbReference type="SAM" id="Phobius"/>
    </source>
</evidence>
<dbReference type="Pfam" id="PF10112">
    <property type="entry name" value="Halogen_Hydrol"/>
    <property type="match status" value="1"/>
</dbReference>
<dbReference type="SUPFAM" id="SSF103473">
    <property type="entry name" value="MFS general substrate transporter"/>
    <property type="match status" value="1"/>
</dbReference>
<keyword evidence="1" id="KW-0472">Membrane</keyword>
<comment type="caution">
    <text evidence="2">The sequence shown here is derived from an EMBL/GenBank/DDBJ whole genome shotgun (WGS) entry which is preliminary data.</text>
</comment>
<feature type="transmembrane region" description="Helical" evidence="1">
    <location>
        <begin position="33"/>
        <end position="51"/>
    </location>
</feature>
<dbReference type="InterPro" id="IPR018770">
    <property type="entry name" value="ChloroindolylP_hydrolase"/>
</dbReference>
<dbReference type="EMBL" id="JAAIWM010000009">
    <property type="protein sequence ID" value="NEY73799.1"/>
    <property type="molecule type" value="Genomic_DNA"/>
</dbReference>